<dbReference type="Gene3D" id="1.10.287.130">
    <property type="match status" value="1"/>
</dbReference>
<feature type="modified residue" description="4-aspartylphosphate" evidence="6">
    <location>
        <position position="962"/>
    </location>
</feature>
<dbReference type="Pfam" id="PF02518">
    <property type="entry name" value="HATPase_c"/>
    <property type="match status" value="1"/>
</dbReference>
<dbReference type="PANTHER" id="PTHR43047">
    <property type="entry name" value="TWO-COMPONENT HISTIDINE PROTEIN KINASE"/>
    <property type="match status" value="1"/>
</dbReference>
<feature type="transmembrane region" description="Helical" evidence="7">
    <location>
        <begin position="601"/>
        <end position="621"/>
    </location>
</feature>
<dbReference type="Gene3D" id="1.10.4160.10">
    <property type="entry name" value="Hydantoin permease"/>
    <property type="match status" value="1"/>
</dbReference>
<organism evidence="10 11">
    <name type="scientific">Paracoccus liaowanqingii</name>
    <dbReference type="NCBI Taxonomy" id="2560053"/>
    <lineage>
        <taxon>Bacteria</taxon>
        <taxon>Pseudomonadati</taxon>
        <taxon>Pseudomonadota</taxon>
        <taxon>Alphaproteobacteria</taxon>
        <taxon>Rhodobacterales</taxon>
        <taxon>Paracoccaceae</taxon>
        <taxon>Paracoccus</taxon>
    </lineage>
</organism>
<feature type="transmembrane region" description="Helical" evidence="7">
    <location>
        <begin position="143"/>
        <end position="165"/>
    </location>
</feature>
<evidence type="ECO:0000313" key="10">
    <source>
        <dbReference type="EMBL" id="QDA35863.1"/>
    </source>
</evidence>
<dbReference type="GO" id="GO:0009927">
    <property type="term" value="F:histidine phosphotransfer kinase activity"/>
    <property type="evidence" value="ECO:0007669"/>
    <property type="project" value="TreeGrafter"/>
</dbReference>
<dbReference type="InterPro" id="IPR003661">
    <property type="entry name" value="HisK_dim/P_dom"/>
</dbReference>
<dbReference type="Gene3D" id="3.40.50.2300">
    <property type="match status" value="1"/>
</dbReference>
<evidence type="ECO:0000256" key="6">
    <source>
        <dbReference type="PROSITE-ProRule" id="PRU00169"/>
    </source>
</evidence>
<dbReference type="KEGG" id="plia:E4191_17040"/>
<dbReference type="GO" id="GO:0005886">
    <property type="term" value="C:plasma membrane"/>
    <property type="evidence" value="ECO:0007669"/>
    <property type="project" value="TreeGrafter"/>
</dbReference>
<feature type="transmembrane region" description="Helical" evidence="7">
    <location>
        <begin position="360"/>
        <end position="382"/>
    </location>
</feature>
<evidence type="ECO:0000313" key="11">
    <source>
        <dbReference type="Proteomes" id="UP000296374"/>
    </source>
</evidence>
<dbReference type="InterPro" id="IPR003594">
    <property type="entry name" value="HATPase_dom"/>
</dbReference>
<evidence type="ECO:0000256" key="7">
    <source>
        <dbReference type="SAM" id="Phobius"/>
    </source>
</evidence>
<dbReference type="InterPro" id="IPR001789">
    <property type="entry name" value="Sig_transdc_resp-reg_receiver"/>
</dbReference>
<geneLocation type="plasmid" evidence="10 11">
    <name>unnamed6</name>
</geneLocation>
<evidence type="ECO:0000256" key="3">
    <source>
        <dbReference type="ARBA" id="ARBA00022553"/>
    </source>
</evidence>
<gene>
    <name evidence="10" type="ORF">E4191_17040</name>
</gene>
<dbReference type="PRINTS" id="PR00344">
    <property type="entry name" value="BCTRLSENSOR"/>
</dbReference>
<keyword evidence="4" id="KW-0808">Transferase</keyword>
<name>A0A4Y5SSE7_9RHOB</name>
<dbReference type="RefSeq" id="WP_139615679.1">
    <property type="nucleotide sequence ID" value="NZ_CP040760.1"/>
</dbReference>
<dbReference type="SMART" id="SM00448">
    <property type="entry name" value="REC"/>
    <property type="match status" value="1"/>
</dbReference>
<feature type="transmembrane region" description="Helical" evidence="7">
    <location>
        <begin position="388"/>
        <end position="406"/>
    </location>
</feature>
<dbReference type="PROSITE" id="PS50110">
    <property type="entry name" value="RESPONSE_REGULATORY"/>
    <property type="match status" value="1"/>
</dbReference>
<keyword evidence="7" id="KW-0472">Membrane</keyword>
<keyword evidence="5" id="KW-0418">Kinase</keyword>
<feature type="transmembrane region" description="Helical" evidence="7">
    <location>
        <begin position="107"/>
        <end position="131"/>
    </location>
</feature>
<dbReference type="PROSITE" id="PS50109">
    <property type="entry name" value="HIS_KIN"/>
    <property type="match status" value="1"/>
</dbReference>
<feature type="transmembrane region" description="Helical" evidence="7">
    <location>
        <begin position="177"/>
        <end position="197"/>
    </location>
</feature>
<feature type="transmembrane region" description="Helical" evidence="7">
    <location>
        <begin position="43"/>
        <end position="65"/>
    </location>
</feature>
<dbReference type="InterPro" id="IPR005467">
    <property type="entry name" value="His_kinase_dom"/>
</dbReference>
<feature type="transmembrane region" description="Helical" evidence="7">
    <location>
        <begin position="217"/>
        <end position="235"/>
    </location>
</feature>
<feature type="transmembrane region" description="Helical" evidence="7">
    <location>
        <begin position="567"/>
        <end position="589"/>
    </location>
</feature>
<proteinExistence type="predicted"/>
<dbReference type="SUPFAM" id="SSF52172">
    <property type="entry name" value="CheY-like"/>
    <property type="match status" value="1"/>
</dbReference>
<feature type="domain" description="Histidine kinase" evidence="8">
    <location>
        <begin position="674"/>
        <end position="889"/>
    </location>
</feature>
<dbReference type="Pfam" id="PF00512">
    <property type="entry name" value="HisKA"/>
    <property type="match status" value="1"/>
</dbReference>
<feature type="domain" description="Response regulatory" evidence="9">
    <location>
        <begin position="913"/>
        <end position="1028"/>
    </location>
</feature>
<dbReference type="CDD" id="cd00156">
    <property type="entry name" value="REC"/>
    <property type="match status" value="1"/>
</dbReference>
<dbReference type="PANTHER" id="PTHR43047:SF72">
    <property type="entry name" value="OSMOSENSING HISTIDINE PROTEIN KINASE SLN1"/>
    <property type="match status" value="1"/>
</dbReference>
<dbReference type="EC" id="2.7.13.3" evidence="2"/>
<reference evidence="11" key="1">
    <citation type="submission" date="2019-05" db="EMBL/GenBank/DDBJ databases">
        <title>Tamlana fucoidanivorans sp. nov., isolated from the surface of algae collected from Fujian province in China.</title>
        <authorList>
            <person name="Li J."/>
        </authorList>
    </citation>
    <scope>NUCLEOTIDE SEQUENCE [LARGE SCALE GENOMIC DNA]</scope>
    <source>
        <strain evidence="11">2251</strain>
        <plasmid evidence="11">unnamed6</plasmid>
    </source>
</reference>
<evidence type="ECO:0000256" key="2">
    <source>
        <dbReference type="ARBA" id="ARBA00012438"/>
    </source>
</evidence>
<dbReference type="SMART" id="SM00387">
    <property type="entry name" value="HATPase_c"/>
    <property type="match status" value="1"/>
</dbReference>
<evidence type="ECO:0000259" key="8">
    <source>
        <dbReference type="PROSITE" id="PS50109"/>
    </source>
</evidence>
<sequence>MGEAFQATRERRQYSRWVANETIEDFALRFTARRARRWSPGRVANTAIGSISFLALEAIGAAVTLSWGFDVAVAAILSGGLILFVTAFPISYYAARYGVDIDLLTRGAGFGYLGSTLTSLIYACFTFIFFALEAAILASALRLVFGIPVSVGYLIASLAIIPMVIHGFSRISAFQALTQPAWIVLHLLPFGLIALSGQDLPDWTGFQGLDGGATPGILAFGAASGVVLALIAQVGEQVDFLRFLPEPHGRREKWRWWGAVILAGPGWAVLGTVKMLLGSWLITLVPPEAIDLDLTHAIDPTLLYHKAFSMALPYPVLALVLTGIFVILSQLKINVTNAYAGSIAWSNFFSRITHAHPGRVVWLVFNVAIALLLMELGVFAALETTLSIYSHVALAWIGVLFADLTINKPLGLSPRGIEFRRAHLHDVNPVGLGAMGGGAGISFLAYAGVFGPEAQALSPFIALVSSITLAPLIAWATGGRFYIARPPVVMAADLVECCLCDYRFDREDMTHCPFYAAPICSLCCSLNASCGDACKPETRLDNVSRKLAETYLPAQVVRLLDQRLARFLVTTTLLVGVVAGVLLVIRQTAGTADSAAMDATLALILASSVITIGIAVWLFLLTGEARLAALRDNELQTERLLREVRAHERTDKALQAAKEQAEAASLAKTRYMAGLSHELRTPLNAIYGYAQLLDADQRLPRDRREGVRAIRRSSEHLAGLIEGLVDISKIEAGRLELVRTRVRLPDLLHQIADVFRESARRQDLDFRIELLSKLPEWVLVDEKRLRQILINLLANAFRYTAKGHVTMRIGWRNQVATIEIEDTGMGILDEDLDRIWQPFARGRTPGLPRGTGLGLTITRLLVDVLGGDISVTSQPGVGSQFRLKLYLAGAHSPKAAAQQQLSPGNSYDGRRRLVLIVDDDSDHLALMESYLRPKGFNIVTASDAAAVQELLGELSPDLFLVDIDMPGMSGWELVQWLRVNGHPATPVLILTGHALELQSGVPDIRLHDGFIAKPLILDDLLSRIMHLLKVERATDPYDEVLSDGTTNEAVDRNMPSNVARMTSAGKGQASHKPDFELLTTLRGMARIGHLRGILDQLETAALDPGLHTALKAAAVMADFDEVLILLDQHQGGTDVILG</sequence>
<feature type="transmembrane region" description="Helical" evidence="7">
    <location>
        <begin position="71"/>
        <end position="95"/>
    </location>
</feature>
<dbReference type="SUPFAM" id="SSF47384">
    <property type="entry name" value="Homodimeric domain of signal transducing histidine kinase"/>
    <property type="match status" value="1"/>
</dbReference>
<dbReference type="InterPro" id="IPR011006">
    <property type="entry name" value="CheY-like_superfamily"/>
</dbReference>
<keyword evidence="10" id="KW-0614">Plasmid</keyword>
<evidence type="ECO:0000256" key="1">
    <source>
        <dbReference type="ARBA" id="ARBA00000085"/>
    </source>
</evidence>
<dbReference type="Gene3D" id="3.30.565.10">
    <property type="entry name" value="Histidine kinase-like ATPase, C-terminal domain"/>
    <property type="match status" value="1"/>
</dbReference>
<dbReference type="CDD" id="cd00082">
    <property type="entry name" value="HisKA"/>
    <property type="match status" value="1"/>
</dbReference>
<dbReference type="InterPro" id="IPR004358">
    <property type="entry name" value="Sig_transdc_His_kin-like_C"/>
</dbReference>
<evidence type="ECO:0000256" key="4">
    <source>
        <dbReference type="ARBA" id="ARBA00022679"/>
    </source>
</evidence>
<protein>
    <recommendedName>
        <fullName evidence="2">histidine kinase</fullName>
        <ecNumber evidence="2">2.7.13.3</ecNumber>
    </recommendedName>
</protein>
<dbReference type="EMBL" id="CP040760">
    <property type="protein sequence ID" value="QDA35863.1"/>
    <property type="molecule type" value="Genomic_DNA"/>
</dbReference>
<dbReference type="SUPFAM" id="SSF55874">
    <property type="entry name" value="ATPase domain of HSP90 chaperone/DNA topoisomerase II/histidine kinase"/>
    <property type="match status" value="1"/>
</dbReference>
<keyword evidence="3 6" id="KW-0597">Phosphoprotein</keyword>
<dbReference type="InterPro" id="IPR036097">
    <property type="entry name" value="HisK_dim/P_sf"/>
</dbReference>
<feature type="transmembrane region" description="Helical" evidence="7">
    <location>
        <begin position="256"/>
        <end position="282"/>
    </location>
</feature>
<dbReference type="Proteomes" id="UP000296374">
    <property type="component" value="Plasmid unnamed6"/>
</dbReference>
<dbReference type="SMART" id="SM00388">
    <property type="entry name" value="HisKA"/>
    <property type="match status" value="1"/>
</dbReference>
<keyword evidence="7" id="KW-0812">Transmembrane</keyword>
<keyword evidence="7" id="KW-1133">Transmembrane helix</keyword>
<comment type="catalytic activity">
    <reaction evidence="1">
        <text>ATP + protein L-histidine = ADP + protein N-phospho-L-histidine.</text>
        <dbReference type="EC" id="2.7.13.3"/>
    </reaction>
</comment>
<accession>A0A4Y5SSE7</accession>
<feature type="transmembrane region" description="Helical" evidence="7">
    <location>
        <begin position="302"/>
        <end position="328"/>
    </location>
</feature>
<evidence type="ECO:0000256" key="5">
    <source>
        <dbReference type="ARBA" id="ARBA00022777"/>
    </source>
</evidence>
<dbReference type="Pfam" id="PF00072">
    <property type="entry name" value="Response_reg"/>
    <property type="match status" value="1"/>
</dbReference>
<dbReference type="AlphaFoldDB" id="A0A4Y5SSE7"/>
<dbReference type="InterPro" id="IPR036890">
    <property type="entry name" value="HATPase_C_sf"/>
</dbReference>
<dbReference type="GO" id="GO:0000155">
    <property type="term" value="F:phosphorelay sensor kinase activity"/>
    <property type="evidence" value="ECO:0007669"/>
    <property type="project" value="InterPro"/>
</dbReference>
<feature type="transmembrane region" description="Helical" evidence="7">
    <location>
        <begin position="456"/>
        <end position="476"/>
    </location>
</feature>
<feature type="transmembrane region" description="Helical" evidence="7">
    <location>
        <begin position="427"/>
        <end position="450"/>
    </location>
</feature>
<evidence type="ECO:0000259" key="9">
    <source>
        <dbReference type="PROSITE" id="PS50110"/>
    </source>
</evidence>